<keyword evidence="5" id="KW-0575">Peroxidase</keyword>
<dbReference type="InterPro" id="IPR004852">
    <property type="entry name" value="Di-haem_cyt_c_peroxidsae"/>
</dbReference>
<keyword evidence="3" id="KW-0732">Signal</keyword>
<dbReference type="GO" id="GO:0004130">
    <property type="term" value="F:cytochrome-c peroxidase activity"/>
    <property type="evidence" value="ECO:0007669"/>
    <property type="project" value="TreeGrafter"/>
</dbReference>
<dbReference type="InterPro" id="IPR051395">
    <property type="entry name" value="Cytochrome_c_Peroxidase/MauG"/>
</dbReference>
<feature type="domain" description="Di-haem cytochrome c peroxidase" evidence="4">
    <location>
        <begin position="204"/>
        <end position="392"/>
    </location>
</feature>
<evidence type="ECO:0000313" key="5">
    <source>
        <dbReference type="EMBL" id="KHT58779.1"/>
    </source>
</evidence>
<name>A0A0B9FRY6_9GAMM</name>
<dbReference type="GO" id="GO:0030313">
    <property type="term" value="C:cell envelope"/>
    <property type="evidence" value="ECO:0007669"/>
    <property type="project" value="UniProtKB-SubCell"/>
</dbReference>
<dbReference type="GO" id="GO:0009055">
    <property type="term" value="F:electron transfer activity"/>
    <property type="evidence" value="ECO:0007669"/>
    <property type="project" value="InterPro"/>
</dbReference>
<dbReference type="SUPFAM" id="SSF46626">
    <property type="entry name" value="Cytochrome c"/>
    <property type="match status" value="2"/>
</dbReference>
<feature type="signal peptide" evidence="3">
    <location>
        <begin position="1"/>
        <end position="32"/>
    </location>
</feature>
<dbReference type="GO" id="GO:0020037">
    <property type="term" value="F:heme binding"/>
    <property type="evidence" value="ECO:0007669"/>
    <property type="project" value="InterPro"/>
</dbReference>
<dbReference type="EMBL" id="JWLZ01000216">
    <property type="protein sequence ID" value="KHT58779.1"/>
    <property type="molecule type" value="Genomic_DNA"/>
</dbReference>
<dbReference type="Proteomes" id="UP000031278">
    <property type="component" value="Unassembled WGS sequence"/>
</dbReference>
<keyword evidence="2" id="KW-0560">Oxidoreductase</keyword>
<gene>
    <name evidence="5" type="ORF">RJ45_24875</name>
</gene>
<reference evidence="5 6" key="1">
    <citation type="submission" date="2014-12" db="EMBL/GenBank/DDBJ databases">
        <title>Genome sequencing of Photobacterium gaetbulicola AD005a.</title>
        <authorList>
            <person name="Adrian T.G.S."/>
            <person name="Chan K.G."/>
        </authorList>
    </citation>
    <scope>NUCLEOTIDE SEQUENCE [LARGE SCALE GENOMIC DNA]</scope>
    <source>
        <strain evidence="5 6">AD005a</strain>
    </source>
</reference>
<dbReference type="AlphaFoldDB" id="A0A0B9FRY6"/>
<proteinExistence type="predicted"/>
<evidence type="ECO:0000256" key="1">
    <source>
        <dbReference type="ARBA" id="ARBA00004196"/>
    </source>
</evidence>
<accession>A0A0B9FRY6</accession>
<dbReference type="InterPro" id="IPR036909">
    <property type="entry name" value="Cyt_c-like_dom_sf"/>
</dbReference>
<dbReference type="Gene3D" id="1.10.760.10">
    <property type="entry name" value="Cytochrome c-like domain"/>
    <property type="match status" value="2"/>
</dbReference>
<evidence type="ECO:0000256" key="2">
    <source>
        <dbReference type="ARBA" id="ARBA00023002"/>
    </source>
</evidence>
<dbReference type="PANTHER" id="PTHR30600">
    <property type="entry name" value="CYTOCHROME C PEROXIDASE-RELATED"/>
    <property type="match status" value="1"/>
</dbReference>
<organism evidence="5 6">
    <name type="scientific">Photobacterium gaetbulicola</name>
    <dbReference type="NCBI Taxonomy" id="1295392"/>
    <lineage>
        <taxon>Bacteria</taxon>
        <taxon>Pseudomonadati</taxon>
        <taxon>Pseudomonadota</taxon>
        <taxon>Gammaproteobacteria</taxon>
        <taxon>Vibrionales</taxon>
        <taxon>Vibrionaceae</taxon>
        <taxon>Photobacterium</taxon>
    </lineage>
</organism>
<dbReference type="Pfam" id="PF03150">
    <property type="entry name" value="CCP_MauG"/>
    <property type="match status" value="1"/>
</dbReference>
<feature type="chain" id="PRO_5002141603" evidence="3">
    <location>
        <begin position="33"/>
        <end position="803"/>
    </location>
</feature>
<evidence type="ECO:0000313" key="6">
    <source>
        <dbReference type="Proteomes" id="UP000031278"/>
    </source>
</evidence>
<sequence>MKNSTLFKRHRLTALVAASMFGLTTGIASVNAEVVEGPDLSGLGSLKGIKPAPVPGLDEYVKNEKAAIKLGKALFWDMQAGSQGQACASCHYSAGADNRTKNQISPGLNNVDETKREIFDPTQTGIGGPNYTLVPNDFPFRVYANPDDRNSEVLFDSDDVVSSQGVEGLVFDELYGGSFGDPRYSDRRETCDTVKDIFHVGDVSTRRVEPRNTPTVINAIFNFRNFWDGRANNTFNGVDPFGRRNKDARVLHFDPYTKYVSQKEVDLINSSAASQAVGPPGSAFEMTCANKAFRDMGKKLLNLKPLGLQQVDRSDSVLGYDSSYPNDGLRSRYKEMIKDAFNIEYWGSDQDFDGYSQMEQNFSLFWGLAIQLYEKTLISDDSRFDRYMDGDQYALTTLEKKGLEVFVDKGKCVNCHSGPEFSKAMTHLIAEEQEEGLVERMHMGDGGISLYDNGFYNIGVSPTTRDLVLGGKDPWGNPLSHTQQFIEKLLGNDVPDNFEVDPCTFEAKVLADEPCDSAAQTNALKTLVLEGNARTAIHGAVKTPTLRNIELTGPYMHNGSMSTLEQVVEFYNRGGNRTSEGLGDSSGFGDITSNLDPDIRSLGLTDYEKKALVAFMKSLTDERVRQEKAPFDHPQLFIPNGVEGDEFLAETNLNGSPKEEWIEIPMVGAYGRAAKGLEPLKPFLDGVNPDYQSPVYNEPAPEPEPEPAPKYLAAKDDAVSAKYGFTTKIKPLDNDVAGDYAIDPRSIVIHNAPSSRDCRYSIHFDGSISITPLKDYEMSMTYSVKDTKGNESNVATVKINVYR</sequence>
<protein>
    <submittedName>
        <fullName evidence="5">Cytochrome c peroxidase</fullName>
    </submittedName>
</protein>
<comment type="caution">
    <text evidence="5">The sequence shown here is derived from an EMBL/GenBank/DDBJ whole genome shotgun (WGS) entry which is preliminary data.</text>
</comment>
<evidence type="ECO:0000256" key="3">
    <source>
        <dbReference type="SAM" id="SignalP"/>
    </source>
</evidence>
<evidence type="ECO:0000259" key="4">
    <source>
        <dbReference type="Pfam" id="PF03150"/>
    </source>
</evidence>
<comment type="subcellular location">
    <subcellularLocation>
        <location evidence="1">Cell envelope</location>
    </subcellularLocation>
</comment>